<dbReference type="Pfam" id="PF06719">
    <property type="entry name" value="AraC_N"/>
    <property type="match status" value="1"/>
</dbReference>
<keyword evidence="3" id="KW-1185">Reference proteome</keyword>
<protein>
    <submittedName>
        <fullName evidence="2">AraC family transcriptional regulator</fullName>
    </submittedName>
</protein>
<name>A0ABR7YVY9_9PSED</name>
<reference evidence="2 3" key="1">
    <citation type="journal article" date="2020" name="Insects">
        <title>Bacteria Belonging to Pseudomonas typographi sp. nov. from the Bark Beetle Ips typographus Have Genomic Potential to Aid in the Host Ecology.</title>
        <authorList>
            <person name="Peral-Aranega E."/>
            <person name="Saati-Santamaria Z."/>
            <person name="Kolarik M."/>
            <person name="Rivas R."/>
            <person name="Garcia-Fraile P."/>
        </authorList>
    </citation>
    <scope>NUCLEOTIDE SEQUENCE [LARGE SCALE GENOMIC DNA]</scope>
    <source>
        <strain evidence="2 3">CA3A</strain>
    </source>
</reference>
<accession>A0ABR7YVY9</accession>
<evidence type="ECO:0000313" key="2">
    <source>
        <dbReference type="EMBL" id="MBD1597350.1"/>
    </source>
</evidence>
<comment type="caution">
    <text evidence="2">The sequence shown here is derived from an EMBL/GenBank/DDBJ whole genome shotgun (WGS) entry which is preliminary data.</text>
</comment>
<dbReference type="RefSeq" id="WP_190416780.1">
    <property type="nucleotide sequence ID" value="NZ_JAAOCA010000002.1"/>
</dbReference>
<dbReference type="EMBL" id="JAAOCA010000002">
    <property type="protein sequence ID" value="MBD1597350.1"/>
    <property type="molecule type" value="Genomic_DNA"/>
</dbReference>
<feature type="domain" description="Transcription regulator HTH AraC N-terminal" evidence="1">
    <location>
        <begin position="43"/>
        <end position="131"/>
    </location>
</feature>
<evidence type="ECO:0000259" key="1">
    <source>
        <dbReference type="Pfam" id="PF06719"/>
    </source>
</evidence>
<feature type="non-terminal residue" evidence="2">
    <location>
        <position position="134"/>
    </location>
</feature>
<dbReference type="PANTHER" id="PTHR43436:SF1">
    <property type="entry name" value="TRANSCRIPTIONAL REGULATORY PROTEIN"/>
    <property type="match status" value="1"/>
</dbReference>
<dbReference type="InterPro" id="IPR009594">
    <property type="entry name" value="Tscrpt_reg_HTH_AraC_N"/>
</dbReference>
<proteinExistence type="predicted"/>
<dbReference type="PANTHER" id="PTHR43436">
    <property type="entry name" value="ARAC-FAMILY TRANSCRIPTIONAL REGULATOR"/>
    <property type="match status" value="1"/>
</dbReference>
<sequence length="134" mass="14553">MSMAEHIPQPLAAAMEQQRQTLAGLIRKHTRSTPEGEGYHACAVPGLQLVRYEHCRPSASTLAEPALCVFAHGSKEVCLGDERYVYDPLHFLVLSVTMPVSGRLLNAGPEDPSLLIRLDIDPAEINQLIADAGP</sequence>
<gene>
    <name evidence="2" type="ORF">HAQ05_01295</name>
</gene>
<dbReference type="Proteomes" id="UP000805841">
    <property type="component" value="Unassembled WGS sequence"/>
</dbReference>
<evidence type="ECO:0000313" key="3">
    <source>
        <dbReference type="Proteomes" id="UP000805841"/>
    </source>
</evidence>
<organism evidence="2 3">
    <name type="scientific">Pseudomonas typographi</name>
    <dbReference type="NCBI Taxonomy" id="2715964"/>
    <lineage>
        <taxon>Bacteria</taxon>
        <taxon>Pseudomonadati</taxon>
        <taxon>Pseudomonadota</taxon>
        <taxon>Gammaproteobacteria</taxon>
        <taxon>Pseudomonadales</taxon>
        <taxon>Pseudomonadaceae</taxon>
        <taxon>Pseudomonas</taxon>
    </lineage>
</organism>